<sequence length="30" mass="3440">MLPHTNTQIHTTTPRELHHCANKITVKCTL</sequence>
<protein>
    <submittedName>
        <fullName evidence="1">Uncharacterized protein</fullName>
    </submittedName>
</protein>
<accession>A0A0E9T4A0</accession>
<reference evidence="1" key="2">
    <citation type="journal article" date="2015" name="Fish Shellfish Immunol.">
        <title>Early steps in the European eel (Anguilla anguilla)-Vibrio vulnificus interaction in the gills: Role of the RtxA13 toxin.</title>
        <authorList>
            <person name="Callol A."/>
            <person name="Pajuelo D."/>
            <person name="Ebbesson L."/>
            <person name="Teles M."/>
            <person name="MacKenzie S."/>
            <person name="Amaro C."/>
        </authorList>
    </citation>
    <scope>NUCLEOTIDE SEQUENCE</scope>
</reference>
<proteinExistence type="predicted"/>
<evidence type="ECO:0000313" key="1">
    <source>
        <dbReference type="EMBL" id="JAH48439.1"/>
    </source>
</evidence>
<name>A0A0E9T4A0_ANGAN</name>
<organism evidence="1">
    <name type="scientific">Anguilla anguilla</name>
    <name type="common">European freshwater eel</name>
    <name type="synonym">Muraena anguilla</name>
    <dbReference type="NCBI Taxonomy" id="7936"/>
    <lineage>
        <taxon>Eukaryota</taxon>
        <taxon>Metazoa</taxon>
        <taxon>Chordata</taxon>
        <taxon>Craniata</taxon>
        <taxon>Vertebrata</taxon>
        <taxon>Euteleostomi</taxon>
        <taxon>Actinopterygii</taxon>
        <taxon>Neopterygii</taxon>
        <taxon>Teleostei</taxon>
        <taxon>Anguilliformes</taxon>
        <taxon>Anguillidae</taxon>
        <taxon>Anguilla</taxon>
    </lineage>
</organism>
<reference evidence="1" key="1">
    <citation type="submission" date="2014-11" db="EMBL/GenBank/DDBJ databases">
        <authorList>
            <person name="Amaro Gonzalez C."/>
        </authorList>
    </citation>
    <scope>NUCLEOTIDE SEQUENCE</scope>
</reference>
<dbReference type="AlphaFoldDB" id="A0A0E9T4A0"/>
<dbReference type="EMBL" id="GBXM01060138">
    <property type="protein sequence ID" value="JAH48439.1"/>
    <property type="molecule type" value="Transcribed_RNA"/>
</dbReference>